<evidence type="ECO:0000256" key="2">
    <source>
        <dbReference type="SAM" id="SignalP"/>
    </source>
</evidence>
<evidence type="ECO:0000256" key="1">
    <source>
        <dbReference type="SAM" id="MobiDB-lite"/>
    </source>
</evidence>
<feature type="region of interest" description="Disordered" evidence="1">
    <location>
        <begin position="128"/>
        <end position="232"/>
    </location>
</feature>
<dbReference type="RefSeq" id="WP_254166846.1">
    <property type="nucleotide sequence ID" value="NZ_JAHESF010000022.1"/>
</dbReference>
<feature type="chain" id="PRO_5042966212" description="Outer membrane protein beta-barrel domain-containing protein" evidence="2">
    <location>
        <begin position="20"/>
        <end position="599"/>
    </location>
</feature>
<evidence type="ECO:0008006" key="5">
    <source>
        <dbReference type="Google" id="ProtNLM"/>
    </source>
</evidence>
<name>A0AAP2DQ49_9BACT</name>
<feature type="signal peptide" evidence="2">
    <location>
        <begin position="1"/>
        <end position="19"/>
    </location>
</feature>
<evidence type="ECO:0000313" key="3">
    <source>
        <dbReference type="EMBL" id="MBT1699182.1"/>
    </source>
</evidence>
<keyword evidence="4" id="KW-1185">Reference proteome</keyword>
<feature type="compositionally biased region" description="Basic and acidic residues" evidence="1">
    <location>
        <begin position="221"/>
        <end position="232"/>
    </location>
</feature>
<comment type="caution">
    <text evidence="3">The sequence shown here is derived from an EMBL/GenBank/DDBJ whole genome shotgun (WGS) entry which is preliminary data.</text>
</comment>
<feature type="compositionally biased region" description="Polar residues" evidence="1">
    <location>
        <begin position="77"/>
        <end position="88"/>
    </location>
</feature>
<proteinExistence type="predicted"/>
<dbReference type="EMBL" id="JAHESF010000022">
    <property type="protein sequence ID" value="MBT1699182.1"/>
    <property type="molecule type" value="Genomic_DNA"/>
</dbReference>
<feature type="region of interest" description="Disordered" evidence="1">
    <location>
        <begin position="77"/>
        <end position="108"/>
    </location>
</feature>
<organism evidence="3 4">
    <name type="scientific">Chryseosolibacter histidini</name>
    <dbReference type="NCBI Taxonomy" id="2782349"/>
    <lineage>
        <taxon>Bacteria</taxon>
        <taxon>Pseudomonadati</taxon>
        <taxon>Bacteroidota</taxon>
        <taxon>Cytophagia</taxon>
        <taxon>Cytophagales</taxon>
        <taxon>Chryseotaleaceae</taxon>
        <taxon>Chryseosolibacter</taxon>
    </lineage>
</organism>
<dbReference type="AlphaFoldDB" id="A0AAP2DQ49"/>
<protein>
    <recommendedName>
        <fullName evidence="5">Outer membrane protein beta-barrel domain-containing protein</fullName>
    </recommendedName>
</protein>
<accession>A0AAP2DQ49</accession>
<gene>
    <name evidence="3" type="ORF">KK083_19960</name>
</gene>
<feature type="compositionally biased region" description="Basic and acidic residues" evidence="1">
    <location>
        <begin position="89"/>
        <end position="108"/>
    </location>
</feature>
<evidence type="ECO:0000313" key="4">
    <source>
        <dbReference type="Proteomes" id="UP001319200"/>
    </source>
</evidence>
<reference evidence="3 4" key="1">
    <citation type="submission" date="2021-05" db="EMBL/GenBank/DDBJ databases">
        <title>A Polyphasic approach of four new species of the genus Ohtaekwangia: Ohtaekwangia histidinii sp. nov., Ohtaekwangia cretensis sp. nov., Ohtaekwangia indiensis sp. nov., Ohtaekwangia reichenbachii sp. nov. from diverse environment.</title>
        <authorList>
            <person name="Octaviana S."/>
        </authorList>
    </citation>
    <scope>NUCLEOTIDE SEQUENCE [LARGE SCALE GENOMIC DNA]</scope>
    <source>
        <strain evidence="3 4">PWU4</strain>
    </source>
</reference>
<keyword evidence="2" id="KW-0732">Signal</keyword>
<dbReference type="Proteomes" id="UP001319200">
    <property type="component" value="Unassembled WGS sequence"/>
</dbReference>
<feature type="compositionally biased region" description="Basic and acidic residues" evidence="1">
    <location>
        <begin position="204"/>
        <end position="213"/>
    </location>
</feature>
<feature type="compositionally biased region" description="Basic and acidic residues" evidence="1">
    <location>
        <begin position="128"/>
        <end position="170"/>
    </location>
</feature>
<sequence length="599" mass="66189">MKNLIPLFLVCLAVFTTHAQQPIEQQGKETAARVQQIVKRDTTKADTVKKQNGIVKEIKKDVNDLKQKVTGTVQQTKDIVRSNRSTLSKKPEPPAVKDPEALKAEGEKKVDAMVDESVADTGIGEVRKIDDDLKNEGNGLRDEGENLKDEARREAEALKDSKPDSTDLKKLSQGMHRKMLDEKMSQMQYSSDDPENAPWKKKMFSKDDLKDLGDLEAPSLSKDKLPSAEGKADVYEDKLKNLKVPGAPDGKTPDIKEAASKKLRPAKLSNLQDSIAGLGNKIDADNLKQSLLGAKRVYSDKYIKKIYDSLGAAKADSILKVASAFAKTETPKDELLKRINSSISGKSVDGASYDPEKGIGMKDEDKLNTLEKDFAGTDLSSLKKGNISDLKLPQSVLSELPPLSGTALDSKYLPLVDSMREVTLKAKGYLMEDEKITEELKRSALKKKPSFMNKSYFEGIIGFFNGDTAVNVIQVSPSFGYHFTDFLSAGLGPSFLVQLREKKLNVETGFRSFVKGEVWKQRAYLQVEDNVKPSKLDREISKNKIVHEVLAGGGALLPISKSIGINFQILYRVNKLAGNPDKSPWVFRIGLSSMKKPKK</sequence>